<sequence>MRSGIAGRADAGVQEWKFNATPKPATALPAIHDHGAPRPARRPGLQLASSSSGQDASHDAGRAGAAAPQHELGKWMPRPRLGDAAPARPAAWRAPLGRWLETGLRRPETRLPWPENGSSITATHRGTCPSTPGNFARVPGTVAGDGSHAGRKSGPTPAGNRVINNGNTSGHVPRHAGRLCRRPGGGGRRRVFAGRKSGLRYRVYIGPSASPTFFPNQATVHSTPTPAAGPWAPCHLAPPQTRQGAPP</sequence>
<feature type="compositionally biased region" description="Polar residues" evidence="1">
    <location>
        <begin position="116"/>
        <end position="133"/>
    </location>
</feature>
<gene>
    <name evidence="2" type="ORF">SADUNF_Sadunf12G0048600</name>
</gene>
<accession>A0A835JLK1</accession>
<proteinExistence type="predicted"/>
<reference evidence="2 3" key="1">
    <citation type="submission" date="2020-10" db="EMBL/GenBank/DDBJ databases">
        <title>Plant Genome Project.</title>
        <authorList>
            <person name="Zhang R.-G."/>
        </authorList>
    </citation>
    <scope>NUCLEOTIDE SEQUENCE [LARGE SCALE GENOMIC DNA]</scope>
    <source>
        <strain evidence="2">FAFU-HL-1</strain>
        <tissue evidence="2">Leaf</tissue>
    </source>
</reference>
<protein>
    <submittedName>
        <fullName evidence="2">Uncharacterized protein</fullName>
    </submittedName>
</protein>
<feature type="region of interest" description="Disordered" evidence="1">
    <location>
        <begin position="1"/>
        <end position="76"/>
    </location>
</feature>
<evidence type="ECO:0000256" key="1">
    <source>
        <dbReference type="SAM" id="MobiDB-lite"/>
    </source>
</evidence>
<evidence type="ECO:0000313" key="2">
    <source>
        <dbReference type="EMBL" id="KAF9671446.1"/>
    </source>
</evidence>
<dbReference type="Proteomes" id="UP000657918">
    <property type="component" value="Unassembled WGS sequence"/>
</dbReference>
<evidence type="ECO:0000313" key="3">
    <source>
        <dbReference type="Proteomes" id="UP000657918"/>
    </source>
</evidence>
<dbReference type="AlphaFoldDB" id="A0A835JLK1"/>
<organism evidence="2 3">
    <name type="scientific">Salix dunnii</name>
    <dbReference type="NCBI Taxonomy" id="1413687"/>
    <lineage>
        <taxon>Eukaryota</taxon>
        <taxon>Viridiplantae</taxon>
        <taxon>Streptophyta</taxon>
        <taxon>Embryophyta</taxon>
        <taxon>Tracheophyta</taxon>
        <taxon>Spermatophyta</taxon>
        <taxon>Magnoliopsida</taxon>
        <taxon>eudicotyledons</taxon>
        <taxon>Gunneridae</taxon>
        <taxon>Pentapetalae</taxon>
        <taxon>rosids</taxon>
        <taxon>fabids</taxon>
        <taxon>Malpighiales</taxon>
        <taxon>Salicaceae</taxon>
        <taxon>Saliceae</taxon>
        <taxon>Salix</taxon>
    </lineage>
</organism>
<dbReference type="EMBL" id="JADGMS010000012">
    <property type="protein sequence ID" value="KAF9671446.1"/>
    <property type="molecule type" value="Genomic_DNA"/>
</dbReference>
<feature type="compositionally biased region" description="Polar residues" evidence="1">
    <location>
        <begin position="216"/>
        <end position="225"/>
    </location>
</feature>
<keyword evidence="3" id="KW-1185">Reference proteome</keyword>
<comment type="caution">
    <text evidence="2">The sequence shown here is derived from an EMBL/GenBank/DDBJ whole genome shotgun (WGS) entry which is preliminary data.</text>
</comment>
<feature type="region of interest" description="Disordered" evidence="1">
    <location>
        <begin position="108"/>
        <end position="190"/>
    </location>
</feature>
<name>A0A835JLK1_9ROSI</name>
<feature type="region of interest" description="Disordered" evidence="1">
    <location>
        <begin position="216"/>
        <end position="247"/>
    </location>
</feature>
<feature type="compositionally biased region" description="Basic residues" evidence="1">
    <location>
        <begin position="172"/>
        <end position="190"/>
    </location>
</feature>